<evidence type="ECO:0000313" key="5">
    <source>
        <dbReference type="Proteomes" id="UP001472866"/>
    </source>
</evidence>
<name>A0AAX4P9L3_9CHLO</name>
<keyword evidence="5" id="KW-1185">Reference proteome</keyword>
<feature type="transmembrane region" description="Helical" evidence="2">
    <location>
        <begin position="657"/>
        <end position="675"/>
    </location>
</feature>
<feature type="signal peptide" evidence="3">
    <location>
        <begin position="1"/>
        <end position="22"/>
    </location>
</feature>
<dbReference type="EMBL" id="CP151506">
    <property type="protein sequence ID" value="WZN62778.1"/>
    <property type="molecule type" value="Genomic_DNA"/>
</dbReference>
<dbReference type="PANTHER" id="PTHR34284">
    <property type="entry name" value="FG-GAP REPEAT-CONTAINING PROTEIN"/>
    <property type="match status" value="1"/>
</dbReference>
<keyword evidence="2" id="KW-1133">Transmembrane helix</keyword>
<evidence type="ECO:0000313" key="4">
    <source>
        <dbReference type="EMBL" id="WZN62778.1"/>
    </source>
</evidence>
<keyword evidence="3" id="KW-0732">Signal</keyword>
<dbReference type="PANTHER" id="PTHR34284:SF1">
    <property type="entry name" value="FG-GAP REPEAT-CONTAINING PROTEIN"/>
    <property type="match status" value="1"/>
</dbReference>
<dbReference type="Proteomes" id="UP001472866">
    <property type="component" value="Chromosome 06"/>
</dbReference>
<organism evidence="4 5">
    <name type="scientific">Chloropicon roscoffensis</name>
    <dbReference type="NCBI Taxonomy" id="1461544"/>
    <lineage>
        <taxon>Eukaryota</taxon>
        <taxon>Viridiplantae</taxon>
        <taxon>Chlorophyta</taxon>
        <taxon>Chloropicophyceae</taxon>
        <taxon>Chloropicales</taxon>
        <taxon>Chloropicaceae</taxon>
        <taxon>Chloropicon</taxon>
    </lineage>
</organism>
<proteinExistence type="predicted"/>
<dbReference type="AlphaFoldDB" id="A0AAX4P9L3"/>
<feature type="compositionally biased region" description="Basic and acidic residues" evidence="1">
    <location>
        <begin position="335"/>
        <end position="346"/>
    </location>
</feature>
<keyword evidence="2" id="KW-0812">Transmembrane</keyword>
<feature type="chain" id="PRO_5043758055" description="FG-GAP repeat-containing protein" evidence="3">
    <location>
        <begin position="23"/>
        <end position="696"/>
    </location>
</feature>
<feature type="region of interest" description="Disordered" evidence="1">
    <location>
        <begin position="335"/>
        <end position="358"/>
    </location>
</feature>
<evidence type="ECO:0000256" key="1">
    <source>
        <dbReference type="SAM" id="MobiDB-lite"/>
    </source>
</evidence>
<protein>
    <recommendedName>
        <fullName evidence="6">FG-GAP repeat-containing protein</fullName>
    </recommendedName>
</protein>
<evidence type="ECO:0000256" key="3">
    <source>
        <dbReference type="SAM" id="SignalP"/>
    </source>
</evidence>
<evidence type="ECO:0008006" key="6">
    <source>
        <dbReference type="Google" id="ProtNLM"/>
    </source>
</evidence>
<sequence>MLLLRDFLALLLALCAMYVSLSQEQSFSFRKAWYHRVEEDPNLLYESVRLPPPFLCDLNGDGRMEVLVTTYDGRLRLLTPAPHGKEGEGFAAAKVIAEIQVVEIPTVQPVHFVAVKTGFIDPLPDNMVAAPRKEVVVVMTTDWKVHCYDHNLNKLWERDLGSHLEAAEGSVRVPKTHEVSILVTSHTIRKGDRGVVVVGGSVLRGDLRGSGDILGDEEGLELERETFEGGHPAGDLGEGRLSGRSSKFFSYFAFEGGEGGQRWKHEAGDFHKNAAEMSELLTPQHNYRLTAREMERKEFGEISCQKFRTSVIRSLPHKWERREDTRFELAHFTRGRESAGPRKGEISTRGGETSRSAGVNHGNAVAKALSDVVGASAGSPGDEGVPAKPAGPNVFVAHLAEGIQAIHLYTGRAICKLHLASPGLHADVNGDGIIEHVQVYGRDPDSNFDAQHSRHRALPGCSTVVTAGIPEHTVFNASVCKYMKSRSTYLRRNAHLSELEVAHPALLPLSSHRISAASPESHRHGRKRPKYDLVFLNSYGEVTCLSSHGHRKWSVQAGSSWTGLAAQSEVDEVAPTLKTMELRVNAHNYVVLSAGAYSANVLSPNGRKVGSVDFPGKPNLDLQVMDFNRDGLNDLVLCTSEGYYGYAQVRHFSTAPMTGLLACLLVAMVSVYVSLHGGGGSGKKAKVTRGTEKVED</sequence>
<reference evidence="4 5" key="1">
    <citation type="submission" date="2024-03" db="EMBL/GenBank/DDBJ databases">
        <title>Complete genome sequence of the green alga Chloropicon roscoffensis RCC1871.</title>
        <authorList>
            <person name="Lemieux C."/>
            <person name="Pombert J.-F."/>
            <person name="Otis C."/>
            <person name="Turmel M."/>
        </authorList>
    </citation>
    <scope>NUCLEOTIDE SEQUENCE [LARGE SCALE GENOMIC DNA]</scope>
    <source>
        <strain evidence="4 5">RCC1871</strain>
    </source>
</reference>
<evidence type="ECO:0000256" key="2">
    <source>
        <dbReference type="SAM" id="Phobius"/>
    </source>
</evidence>
<gene>
    <name evidence="4" type="ORF">HKI87_06g43200</name>
</gene>
<keyword evidence="2" id="KW-0472">Membrane</keyword>
<accession>A0AAX4P9L3</accession>